<protein>
    <submittedName>
        <fullName evidence="1">Uncharacterized protein</fullName>
    </submittedName>
</protein>
<dbReference type="AlphaFoldDB" id="A0A1G9FTK6"/>
<dbReference type="STRING" id="386301.SAMN05216282_11815"/>
<keyword evidence="2" id="KW-1185">Reference proteome</keyword>
<dbReference type="Proteomes" id="UP000198701">
    <property type="component" value="Unassembled WGS sequence"/>
</dbReference>
<sequence>MTNGTSTSCLQLTPGARHRSRFQLGVRPLCSLHDLAPDSTLPAGRELYRKDHTTVEHPWPLKNKLPAGHQPFTKWELLEMLEELPDPETPIWIDNYWQIRRQITQRPVDLMYIATDGFHIG</sequence>
<evidence type="ECO:0000313" key="1">
    <source>
        <dbReference type="EMBL" id="SDK91675.1"/>
    </source>
</evidence>
<name>A0A1G9FTK6_9MICO</name>
<evidence type="ECO:0000313" key="2">
    <source>
        <dbReference type="Proteomes" id="UP000198701"/>
    </source>
</evidence>
<accession>A0A1G9FTK6</accession>
<dbReference type="EMBL" id="FNFU01000018">
    <property type="protein sequence ID" value="SDK91675.1"/>
    <property type="molecule type" value="Genomic_DNA"/>
</dbReference>
<organism evidence="1 2">
    <name type="scientific">Cryobacterium psychrotolerans</name>
    <dbReference type="NCBI Taxonomy" id="386301"/>
    <lineage>
        <taxon>Bacteria</taxon>
        <taxon>Bacillati</taxon>
        <taxon>Actinomycetota</taxon>
        <taxon>Actinomycetes</taxon>
        <taxon>Micrococcales</taxon>
        <taxon>Microbacteriaceae</taxon>
        <taxon>Cryobacterium</taxon>
    </lineage>
</organism>
<proteinExistence type="predicted"/>
<gene>
    <name evidence="1" type="ORF">SAMN05216282_11815</name>
</gene>
<reference evidence="1 2" key="1">
    <citation type="submission" date="2016-10" db="EMBL/GenBank/DDBJ databases">
        <authorList>
            <person name="de Groot N.N."/>
        </authorList>
    </citation>
    <scope>NUCLEOTIDE SEQUENCE [LARGE SCALE GENOMIC DNA]</scope>
    <source>
        <strain evidence="1 2">CGMCC 1.5382</strain>
    </source>
</reference>